<name>A0A7C8NQB7_ORBOL</name>
<dbReference type="PRINTS" id="PR00081">
    <property type="entry name" value="GDHRDH"/>
</dbReference>
<comment type="similarity">
    <text evidence="1">Belongs to the short-chain dehydrogenases/reductases (SDR) family.</text>
</comment>
<keyword evidence="3" id="KW-0560">Oxidoreductase</keyword>
<comment type="caution">
    <text evidence="4">The sequence shown here is derived from an EMBL/GenBank/DDBJ whole genome shotgun (WGS) entry which is preliminary data.</text>
</comment>
<dbReference type="GO" id="GO:0048038">
    <property type="term" value="F:quinone binding"/>
    <property type="evidence" value="ECO:0007669"/>
    <property type="project" value="TreeGrafter"/>
</dbReference>
<dbReference type="Pfam" id="PF00106">
    <property type="entry name" value="adh_short"/>
    <property type="match status" value="1"/>
</dbReference>
<dbReference type="GO" id="GO:0006633">
    <property type="term" value="P:fatty acid biosynthetic process"/>
    <property type="evidence" value="ECO:0007669"/>
    <property type="project" value="TreeGrafter"/>
</dbReference>
<dbReference type="AlphaFoldDB" id="A0A7C8NQB7"/>
<dbReference type="InterPro" id="IPR002347">
    <property type="entry name" value="SDR_fam"/>
</dbReference>
<sequence>MTDRIPRVASASGSIRHIIMAERLKQLQSQLGPVSGNFPSGMFAGQTAIITGSGQGIGAECAKLFAKDGANVVVCDIDQSKAEATAKEINESGGKAIAVAGDVTSQEYNDNLVKKAAEFGNGKIHHLVLNAGFTWDAVIHKMTDKQFDAMIAVHNKAPFMLVRAAAPFFRVTDGENRTITTISSTTGVNGNAGQINYSIAKSGVTGMAKTIAKEWGPKYGVRANAIAYGYITTRLTAAKETGGFAVYGNEKVAIGIPGASSTGAGNAGLKEIPLQRGGTPLEAAGAIVALASPLMSYVTGHVLMVTGGRNM</sequence>
<evidence type="ECO:0000313" key="5">
    <source>
        <dbReference type="Proteomes" id="UP000480548"/>
    </source>
</evidence>
<keyword evidence="2" id="KW-0521">NADP</keyword>
<dbReference type="EMBL" id="WIQZ01000088">
    <property type="protein sequence ID" value="KAF3125859.1"/>
    <property type="molecule type" value="Genomic_DNA"/>
</dbReference>
<reference evidence="4 5" key="1">
    <citation type="submission" date="2019-06" db="EMBL/GenBank/DDBJ databases">
        <authorList>
            <person name="Palmer J.M."/>
        </authorList>
    </citation>
    <scope>NUCLEOTIDE SEQUENCE [LARGE SCALE GENOMIC DNA]</scope>
    <source>
        <strain evidence="4 5">TWF703</strain>
    </source>
</reference>
<gene>
    <name evidence="4" type="ORF">TWF703_010679</name>
</gene>
<accession>A0A7C8NQB7</accession>
<evidence type="ECO:0000256" key="2">
    <source>
        <dbReference type="ARBA" id="ARBA00022857"/>
    </source>
</evidence>
<dbReference type="Gene3D" id="3.40.50.720">
    <property type="entry name" value="NAD(P)-binding Rossmann-like Domain"/>
    <property type="match status" value="1"/>
</dbReference>
<organism evidence="4 5">
    <name type="scientific">Orbilia oligospora</name>
    <name type="common">Nematode-trapping fungus</name>
    <name type="synonym">Arthrobotrys oligospora</name>
    <dbReference type="NCBI Taxonomy" id="2813651"/>
    <lineage>
        <taxon>Eukaryota</taxon>
        <taxon>Fungi</taxon>
        <taxon>Dikarya</taxon>
        <taxon>Ascomycota</taxon>
        <taxon>Pezizomycotina</taxon>
        <taxon>Orbiliomycetes</taxon>
        <taxon>Orbiliales</taxon>
        <taxon>Orbiliaceae</taxon>
        <taxon>Orbilia</taxon>
    </lineage>
</organism>
<evidence type="ECO:0000256" key="1">
    <source>
        <dbReference type="ARBA" id="ARBA00006484"/>
    </source>
</evidence>
<dbReference type="SUPFAM" id="SSF51735">
    <property type="entry name" value="NAD(P)-binding Rossmann-fold domains"/>
    <property type="match status" value="1"/>
</dbReference>
<evidence type="ECO:0000256" key="3">
    <source>
        <dbReference type="ARBA" id="ARBA00023002"/>
    </source>
</evidence>
<protein>
    <submittedName>
        <fullName evidence="4">Uncharacterized protein</fullName>
    </submittedName>
</protein>
<proteinExistence type="inferred from homology"/>
<evidence type="ECO:0000313" key="4">
    <source>
        <dbReference type="EMBL" id="KAF3125859.1"/>
    </source>
</evidence>
<dbReference type="PROSITE" id="PS00061">
    <property type="entry name" value="ADH_SHORT"/>
    <property type="match status" value="1"/>
</dbReference>
<dbReference type="GO" id="GO:0016616">
    <property type="term" value="F:oxidoreductase activity, acting on the CH-OH group of donors, NAD or NADP as acceptor"/>
    <property type="evidence" value="ECO:0007669"/>
    <property type="project" value="TreeGrafter"/>
</dbReference>
<dbReference type="InterPro" id="IPR020904">
    <property type="entry name" value="Sc_DH/Rdtase_CS"/>
</dbReference>
<dbReference type="PANTHER" id="PTHR42760">
    <property type="entry name" value="SHORT-CHAIN DEHYDROGENASES/REDUCTASES FAMILY MEMBER"/>
    <property type="match status" value="1"/>
</dbReference>
<dbReference type="PANTHER" id="PTHR42760:SF133">
    <property type="entry name" value="3-OXOACYL-[ACYL-CARRIER-PROTEIN] REDUCTASE"/>
    <property type="match status" value="1"/>
</dbReference>
<dbReference type="InterPro" id="IPR036291">
    <property type="entry name" value="NAD(P)-bd_dom_sf"/>
</dbReference>
<dbReference type="Proteomes" id="UP000480548">
    <property type="component" value="Unassembled WGS sequence"/>
</dbReference>